<dbReference type="Gene3D" id="3.90.180.10">
    <property type="entry name" value="Medium-chain alcohol dehydrogenases, catalytic domain"/>
    <property type="match status" value="1"/>
</dbReference>
<comment type="caution">
    <text evidence="2">The sequence shown here is derived from an EMBL/GenBank/DDBJ whole genome shotgun (WGS) entry which is preliminary data.</text>
</comment>
<dbReference type="Gene3D" id="3.40.50.720">
    <property type="entry name" value="NAD(P)-binding Rossmann-like Domain"/>
    <property type="match status" value="1"/>
</dbReference>
<feature type="compositionally biased region" description="Low complexity" evidence="1">
    <location>
        <begin position="427"/>
        <end position="438"/>
    </location>
</feature>
<sequence>MPKPTFLQSVLGRPSRSYAQHAPPSPWDESPTRTSSYSSAIPRGYADQYAHQHDTDPGPSRRARRSQLDAYQDEYHGSNLAPRPLPPPSRELVYSDVSHPQYSDSLGQERTPRRLLSDSALYDDATVTTSLPPPRVVHIVPPQPPPEHDDDDEGEISDTPPSVSSTLSSSVSAPKSVSFKGVPDSPKNDRRVLPAPTADASNAHDVHVPAYPPPAIAVRQFEPVVEDDDERVEDADSDSDTPFYTPRQSLDVIDEHSDEDETDQEETPAAQISSLPVVPVLQLQPPTPAPYADPSETPFHALQHHRDSDEMLSPDTDIRPRAVRQPDSKPTPAQPAAEPKSRPRPKRATPVDDLPPPLPPKSSPDRKGRVRHAQMTVLNDSPIKLTRSKSVTGTNLTRSKSTRSVTTASDGGLTRSKSSKSVKSLKTKSVTSASSVYSDEPNVVPRRAMSDIGGRSSARPLSRASTTRSSRTMSTTPAPVAEPERSFSPSSSRSTSEASFTARSADGGVRTAGYGKGGWAAASAAPLVMYMPSGGDGWAAFQPLPPRSRYSTLPGTHPGFERGSDSRGNSMDASGSLNPSASASASGDGRYTSFAGSLASAGRQSPTASSSSARYRPRDHRTSVASSLRIGITPPDTPPIVSPVSTPANASDDEWEGPAPSRSYARPGSVSGTQTPPTRLSTDTRGSNGTPRHSNDLGRGSLQYDYASEAGHSSSGPGSRNPSPVKYDGSGREHRWVSAEYDPYVAQDLAGNQSVRNARMSMPLQPPPPAAMSVAGSNYSGRSARHSVYSSAPSAVPWSISPPPSDSSYQPTTPRLPVVPRELLLDPVLEGALRPMSPTSSVSPYDAALRAHQARVGLDRPSSLNPDMLTFLPTMTEQDSNRLYTVSEAGAPRRSKSVKSMVRYAMSDGGREREPRDTRPASRMSLSRSASRVSHVSEASDARTIRRATSTGRIQLDSKFDTNIGVAPPMESHGRDQQFGGYTNLVLPTGGGYKPSPNPLGELSKLNSRALGMPHGSMAAIMFNAIAPWKKRPGTDTRPPPSQVMVQVYAVAVDQLDIDCLEHLKKSNVGKYIPGRSFVGRCLAVGDSERDIARGDIVVGLQDIRKSGALCEYLLVERRRVARIPPSTTMSLEQLAALPLQGVACVRALRGVVTRNTRALVMDAHMGIPALMCQEMARLGVSVMAVISGGDDHAASQHACMAHGAKGVLTGSPAAVLLGLEPAQFDIIVDTRGGPKVVEAAKRALVDGGRVISLVPPDPAGTKPEDSPPKRSKSLKNLRASFVGGRKHQNGRDVVFEYIHAAGAGEPEVDASGLDCRDVLEEPLMGMLRPVVDGQVVPFERGVKVFETMSRLEGLAGGVRVVRLVN</sequence>
<gene>
    <name evidence="2" type="ORF">EHS24_002056</name>
</gene>
<dbReference type="Proteomes" id="UP000279236">
    <property type="component" value="Unassembled WGS sequence"/>
</dbReference>
<feature type="compositionally biased region" description="Basic and acidic residues" evidence="1">
    <location>
        <begin position="316"/>
        <end position="327"/>
    </location>
</feature>
<feature type="compositionally biased region" description="Low complexity" evidence="1">
    <location>
        <begin position="275"/>
        <end position="284"/>
    </location>
</feature>
<feature type="region of interest" description="Disordered" evidence="1">
    <location>
        <begin position="905"/>
        <end position="950"/>
    </location>
</feature>
<feature type="compositionally biased region" description="Low complexity" evidence="1">
    <location>
        <begin position="455"/>
        <end position="505"/>
    </location>
</feature>
<dbReference type="PANTHER" id="PTHR11695:SF294">
    <property type="entry name" value="RETICULON-4-INTERACTING PROTEIN 1, MITOCHONDRIAL"/>
    <property type="match status" value="1"/>
</dbReference>
<reference evidence="2 3" key="1">
    <citation type="submission" date="2018-11" db="EMBL/GenBank/DDBJ databases">
        <title>Genome sequence of Apiotrichum porosum DSM 27194.</title>
        <authorList>
            <person name="Aliyu H."/>
            <person name="Gorte O."/>
            <person name="Ochsenreither K."/>
        </authorList>
    </citation>
    <scope>NUCLEOTIDE SEQUENCE [LARGE SCALE GENOMIC DNA]</scope>
    <source>
        <strain evidence="2 3">DSM 27194</strain>
    </source>
</reference>
<dbReference type="InterPro" id="IPR050700">
    <property type="entry name" value="YIM1/Zinc_Alcohol_DH_Fams"/>
</dbReference>
<feature type="compositionally biased region" description="Polar residues" evidence="1">
    <location>
        <begin position="670"/>
        <end position="692"/>
    </location>
</feature>
<feature type="compositionally biased region" description="Polar residues" evidence="1">
    <location>
        <begin position="388"/>
        <end position="409"/>
    </location>
</feature>
<dbReference type="PANTHER" id="PTHR11695">
    <property type="entry name" value="ALCOHOL DEHYDROGENASE RELATED"/>
    <property type="match status" value="1"/>
</dbReference>
<feature type="compositionally biased region" description="Acidic residues" evidence="1">
    <location>
        <begin position="256"/>
        <end position="266"/>
    </location>
</feature>
<feature type="compositionally biased region" description="Basic residues" evidence="1">
    <location>
        <begin position="417"/>
        <end position="426"/>
    </location>
</feature>
<dbReference type="OrthoDB" id="201656at2759"/>
<feature type="region of interest" description="Disordered" evidence="1">
    <location>
        <begin position="549"/>
        <end position="731"/>
    </location>
</feature>
<keyword evidence="3" id="KW-1185">Reference proteome</keyword>
<feature type="compositionally biased region" description="Polar residues" evidence="1">
    <location>
        <begin position="98"/>
        <end position="108"/>
    </location>
</feature>
<dbReference type="GeneID" id="39586599"/>
<feature type="compositionally biased region" description="Pro residues" evidence="1">
    <location>
        <begin position="353"/>
        <end position="362"/>
    </location>
</feature>
<evidence type="ECO:0000313" key="3">
    <source>
        <dbReference type="Proteomes" id="UP000279236"/>
    </source>
</evidence>
<evidence type="ECO:0008006" key="4">
    <source>
        <dbReference type="Google" id="ProtNLM"/>
    </source>
</evidence>
<feature type="compositionally biased region" description="Acidic residues" evidence="1">
    <location>
        <begin position="224"/>
        <end position="239"/>
    </location>
</feature>
<evidence type="ECO:0000256" key="1">
    <source>
        <dbReference type="SAM" id="MobiDB-lite"/>
    </source>
</evidence>
<name>A0A427XHX2_9TREE</name>
<proteinExistence type="predicted"/>
<dbReference type="STRING" id="105984.A0A427XHX2"/>
<feature type="compositionally biased region" description="Basic and acidic residues" evidence="1">
    <location>
        <begin position="909"/>
        <end position="920"/>
    </location>
</feature>
<feature type="compositionally biased region" description="Polar residues" evidence="1">
    <location>
        <begin position="566"/>
        <end position="585"/>
    </location>
</feature>
<feature type="compositionally biased region" description="Low complexity" evidence="1">
    <location>
        <begin position="711"/>
        <end position="724"/>
    </location>
</feature>
<feature type="compositionally biased region" description="Low complexity" evidence="1">
    <location>
        <begin position="157"/>
        <end position="178"/>
    </location>
</feature>
<protein>
    <recommendedName>
        <fullName evidence="4">Enoyl reductase (ER) domain-containing protein</fullName>
    </recommendedName>
</protein>
<feature type="compositionally biased region" description="Low complexity" evidence="1">
    <location>
        <begin position="921"/>
        <end position="937"/>
    </location>
</feature>
<dbReference type="GO" id="GO:0005739">
    <property type="term" value="C:mitochondrion"/>
    <property type="evidence" value="ECO:0007669"/>
    <property type="project" value="TreeGrafter"/>
</dbReference>
<dbReference type="EMBL" id="RSCE01000012">
    <property type="protein sequence ID" value="RSH78337.1"/>
    <property type="molecule type" value="Genomic_DNA"/>
</dbReference>
<feature type="region of interest" description="Disordered" evidence="1">
    <location>
        <begin position="1253"/>
        <end position="1276"/>
    </location>
</feature>
<dbReference type="SUPFAM" id="SSF50129">
    <property type="entry name" value="GroES-like"/>
    <property type="match status" value="1"/>
</dbReference>
<feature type="region of interest" description="Disordered" evidence="1">
    <location>
        <begin position="1"/>
        <end position="511"/>
    </location>
</feature>
<feature type="compositionally biased region" description="Pro residues" evidence="1">
    <location>
        <begin position="131"/>
        <end position="145"/>
    </location>
</feature>
<accession>A0A427XHX2</accession>
<dbReference type="InterPro" id="IPR011032">
    <property type="entry name" value="GroES-like_sf"/>
</dbReference>
<evidence type="ECO:0000313" key="2">
    <source>
        <dbReference type="EMBL" id="RSH78337.1"/>
    </source>
</evidence>
<dbReference type="RefSeq" id="XP_028473484.1">
    <property type="nucleotide sequence ID" value="XM_028617806.1"/>
</dbReference>
<organism evidence="2 3">
    <name type="scientific">Apiotrichum porosum</name>
    <dbReference type="NCBI Taxonomy" id="105984"/>
    <lineage>
        <taxon>Eukaryota</taxon>
        <taxon>Fungi</taxon>
        <taxon>Dikarya</taxon>
        <taxon>Basidiomycota</taxon>
        <taxon>Agaricomycotina</taxon>
        <taxon>Tremellomycetes</taxon>
        <taxon>Trichosporonales</taxon>
        <taxon>Trichosporonaceae</taxon>
        <taxon>Apiotrichum</taxon>
    </lineage>
</organism>
<feature type="compositionally biased region" description="Polar residues" evidence="1">
    <location>
        <begin position="602"/>
        <end position="613"/>
    </location>
</feature>